<organism evidence="1 2">
    <name type="scientific">Ottowia cancrivicina</name>
    <dbReference type="NCBI Taxonomy" id="3040346"/>
    <lineage>
        <taxon>Bacteria</taxon>
        <taxon>Pseudomonadati</taxon>
        <taxon>Pseudomonadota</taxon>
        <taxon>Betaproteobacteria</taxon>
        <taxon>Burkholderiales</taxon>
        <taxon>Comamonadaceae</taxon>
        <taxon>Ottowia</taxon>
    </lineage>
</organism>
<evidence type="ECO:0000313" key="1">
    <source>
        <dbReference type="EMBL" id="MDG9698411.1"/>
    </source>
</evidence>
<reference evidence="1 2" key="1">
    <citation type="submission" date="2023-04" db="EMBL/GenBank/DDBJ databases">
        <title>Ottowia paracancer sp. nov., isolated from human stomach.</title>
        <authorList>
            <person name="Song Y."/>
        </authorList>
    </citation>
    <scope>NUCLEOTIDE SEQUENCE [LARGE SCALE GENOMIC DNA]</scope>
    <source>
        <strain evidence="1 2">10c7w1</strain>
    </source>
</reference>
<proteinExistence type="predicted"/>
<name>A0AAW6RIS3_9BURK</name>
<keyword evidence="2" id="KW-1185">Reference proteome</keyword>
<dbReference type="EMBL" id="JARVII010000002">
    <property type="protein sequence ID" value="MDG9698411.1"/>
    <property type="molecule type" value="Genomic_DNA"/>
</dbReference>
<gene>
    <name evidence="1" type="ORF">QB898_01530</name>
</gene>
<sequence>MLAHAAVKAQDVTAGIAHQVKFAPAKPLHLSQQDSLLFGAVVAGPQGGARRGRQRGSVNEFNDIEHTPLTALLHDPQPIAKRTAAQSTAVAAGAR</sequence>
<evidence type="ECO:0000313" key="2">
    <source>
        <dbReference type="Proteomes" id="UP001237156"/>
    </source>
</evidence>
<protein>
    <submittedName>
        <fullName evidence="1">Uncharacterized protein</fullName>
    </submittedName>
</protein>
<comment type="caution">
    <text evidence="1">The sequence shown here is derived from an EMBL/GenBank/DDBJ whole genome shotgun (WGS) entry which is preliminary data.</text>
</comment>
<dbReference type="Proteomes" id="UP001237156">
    <property type="component" value="Unassembled WGS sequence"/>
</dbReference>
<dbReference type="AlphaFoldDB" id="A0AAW6RIS3"/>
<accession>A0AAW6RIS3</accession>